<keyword evidence="1" id="KW-1133">Transmembrane helix</keyword>
<feature type="transmembrane region" description="Helical" evidence="1">
    <location>
        <begin position="6"/>
        <end position="24"/>
    </location>
</feature>
<evidence type="ECO:0000256" key="1">
    <source>
        <dbReference type="SAM" id="Phobius"/>
    </source>
</evidence>
<keyword evidence="1" id="KW-0472">Membrane</keyword>
<dbReference type="InterPro" id="IPR050882">
    <property type="entry name" value="Prepilin_peptidase/N-MTase"/>
</dbReference>
<dbReference type="AlphaFoldDB" id="A0A060RGF5"/>
<dbReference type="PANTHER" id="PTHR30487">
    <property type="entry name" value="TYPE 4 PREPILIN-LIKE PROTEINS LEADER PEPTIDE-PROCESSING ENZYME"/>
    <property type="match status" value="1"/>
</dbReference>
<dbReference type="GO" id="GO:0006465">
    <property type="term" value="P:signal peptide processing"/>
    <property type="evidence" value="ECO:0007669"/>
    <property type="project" value="TreeGrafter"/>
</dbReference>
<dbReference type="InterPro" id="IPR010627">
    <property type="entry name" value="Prepilin_pept_A24_N"/>
</dbReference>
<gene>
    <name evidence="3" type="ORF">BN963_SGAL_00849</name>
</gene>
<dbReference type="GO" id="GO:0004190">
    <property type="term" value="F:aspartic-type endopeptidase activity"/>
    <property type="evidence" value="ECO:0007669"/>
    <property type="project" value="TreeGrafter"/>
</dbReference>
<keyword evidence="1" id="KW-0812">Transmembrane</keyword>
<feature type="transmembrane region" description="Helical" evidence="1">
    <location>
        <begin position="159"/>
        <end position="191"/>
    </location>
</feature>
<proteinExistence type="predicted"/>
<dbReference type="PANTHER" id="PTHR30487:SF0">
    <property type="entry name" value="PREPILIN LEADER PEPTIDASE_N-METHYLTRANSFERASE-RELATED"/>
    <property type="match status" value="1"/>
</dbReference>
<dbReference type="EMBL" id="CCBC010000133">
    <property type="protein sequence ID" value="CDO17656.1"/>
    <property type="molecule type" value="Genomic_DNA"/>
</dbReference>
<comment type="caution">
    <text evidence="3">The sequence shown here is derived from an EMBL/GenBank/DDBJ whole genome shotgun (WGS) entry which is preliminary data.</text>
</comment>
<sequence>MDILVFFFLGASIASFLGLIVDRFPEKSIIFPASHCDFCGKQLAVRDLIPIFSQLINHSRCRFCHTKIPFWYGLLELYFGGIVVLYYCALLSLDQVFILFFSTTLSLYDLKRQEFPLLVWLLPSIFLLFVTPINALAIILLAFGIMAELSDLKIGSGDFFYLASLSLLLDLQTILWIIELGSLSGIIYYFFQTNKRIPFVPFLFLGYLILFIFNRA</sequence>
<organism evidence="3 4">
    <name type="scientific">Streptococcus gallolyticus</name>
    <dbReference type="NCBI Taxonomy" id="315405"/>
    <lineage>
        <taxon>Bacteria</taxon>
        <taxon>Bacillati</taxon>
        <taxon>Bacillota</taxon>
        <taxon>Bacilli</taxon>
        <taxon>Lactobacillales</taxon>
        <taxon>Streptococcaceae</taxon>
        <taxon>Streptococcus</taxon>
    </lineage>
</organism>
<dbReference type="Proteomes" id="UP000027584">
    <property type="component" value="Unassembled WGS sequence"/>
</dbReference>
<name>A0A060RGF5_9STRE</name>
<feature type="transmembrane region" description="Helical" evidence="1">
    <location>
        <begin position="197"/>
        <end position="213"/>
    </location>
</feature>
<reference evidence="3 4" key="1">
    <citation type="submission" date="2014-02" db="EMBL/GenBank/DDBJ databases">
        <authorList>
            <person name="Manrique M."/>
        </authorList>
    </citation>
    <scope>NUCLEOTIDE SEQUENCE [LARGE SCALE GENOMIC DNA]</scope>
    <source>
        <strain evidence="3 4">LMG17956</strain>
    </source>
</reference>
<evidence type="ECO:0000313" key="3">
    <source>
        <dbReference type="EMBL" id="CDO17656.1"/>
    </source>
</evidence>
<evidence type="ECO:0000313" key="4">
    <source>
        <dbReference type="Proteomes" id="UP000027584"/>
    </source>
</evidence>
<dbReference type="GO" id="GO:0005886">
    <property type="term" value="C:plasma membrane"/>
    <property type="evidence" value="ECO:0007669"/>
    <property type="project" value="TreeGrafter"/>
</dbReference>
<accession>A0A060RGF5</accession>
<feature type="transmembrane region" description="Helical" evidence="1">
    <location>
        <begin position="121"/>
        <end position="147"/>
    </location>
</feature>
<dbReference type="Pfam" id="PF06750">
    <property type="entry name" value="A24_N_bact"/>
    <property type="match status" value="1"/>
</dbReference>
<reference evidence="3 4" key="2">
    <citation type="submission" date="2014-05" db="EMBL/GenBank/DDBJ databases">
        <title>Genome sequence of Streptococcus gallolyticus.</title>
        <authorList>
            <person name="Del Campo R."/>
        </authorList>
    </citation>
    <scope>NUCLEOTIDE SEQUENCE [LARGE SCALE GENOMIC DNA]</scope>
    <source>
        <strain evidence="3 4">LMG17956</strain>
    </source>
</reference>
<feature type="transmembrane region" description="Helical" evidence="1">
    <location>
        <begin position="77"/>
        <end position="101"/>
    </location>
</feature>
<feature type="domain" description="Prepilin peptidase A24 N-terminal" evidence="2">
    <location>
        <begin position="9"/>
        <end position="88"/>
    </location>
</feature>
<evidence type="ECO:0000259" key="2">
    <source>
        <dbReference type="Pfam" id="PF06750"/>
    </source>
</evidence>
<dbReference type="RefSeq" id="WP_039693547.1">
    <property type="nucleotide sequence ID" value="NZ_FNFJ01000001.1"/>
</dbReference>
<protein>
    <submittedName>
        <fullName evidence="3">Bacterial peptidase A24, N-terminal domain protei n</fullName>
    </submittedName>
</protein>